<dbReference type="EMBL" id="CP014352">
    <property type="protein sequence ID" value="AMS04494.1"/>
    <property type="molecule type" value="Genomic_DNA"/>
</dbReference>
<dbReference type="OMA" id="ANCPVSQ"/>
<dbReference type="PANTHER" id="PTHR42830:SF1">
    <property type="entry name" value="OSMOTICALLY INDUCIBLE FAMILY PROTEIN"/>
    <property type="match status" value="1"/>
</dbReference>
<dbReference type="InterPro" id="IPR003718">
    <property type="entry name" value="OsmC/Ohr_fam"/>
</dbReference>
<dbReference type="InterPro" id="IPR015946">
    <property type="entry name" value="KH_dom-like_a/b"/>
</dbReference>
<dbReference type="GO" id="GO:0004601">
    <property type="term" value="F:peroxidase activity"/>
    <property type="evidence" value="ECO:0007669"/>
    <property type="project" value="InterPro"/>
</dbReference>
<dbReference type="PANTHER" id="PTHR42830">
    <property type="entry name" value="OSMOTICALLY INDUCIBLE FAMILY PROTEIN"/>
    <property type="match status" value="1"/>
</dbReference>
<evidence type="ECO:0000313" key="3">
    <source>
        <dbReference type="EMBL" id="AOZ45987.1"/>
    </source>
</evidence>
<dbReference type="InterPro" id="IPR052707">
    <property type="entry name" value="OsmC_Ohr_Peroxiredoxin"/>
</dbReference>
<dbReference type="InterPro" id="IPR019904">
    <property type="entry name" value="Peroxiredoxin_OsmC"/>
</dbReference>
<name>A0A142KEF6_9ACTN</name>
<dbReference type="RefSeq" id="WP_015070453.1">
    <property type="nucleotide sequence ID" value="NZ_CP013126.1"/>
</dbReference>
<reference evidence="2 4" key="2">
    <citation type="submission" date="2016-02" db="EMBL/GenBank/DDBJ databases">
        <title>Complete Genome Sequence of Propionibacterium acidipropionici ATCC 55737.</title>
        <authorList>
            <person name="Luna Flores C.H."/>
            <person name="Nielsen L.K."/>
            <person name="Marcellin E."/>
        </authorList>
    </citation>
    <scope>NUCLEOTIDE SEQUENCE [LARGE SCALE GENOMIC DNA]</scope>
    <source>
        <strain evidence="2 4">ATCC 55737</strain>
    </source>
</reference>
<feature type="compositionally biased region" description="Polar residues" evidence="1">
    <location>
        <begin position="1"/>
        <end position="14"/>
    </location>
</feature>
<feature type="region of interest" description="Disordered" evidence="1">
    <location>
        <begin position="1"/>
        <end position="21"/>
    </location>
</feature>
<sequence length="141" mass="14481">MPKPTTSTARTHWSGSLFEGSGSTELATSQVATFDVKWSKRAEAGAGTTNPEELLAASLATCYTMALSNELSGDGHEPTSIDTAAEVTFVAGTGVTGIALHVTGDVPGLDAAGFKEKAEWAKDNCPISQALKAVPKTLVIG</sequence>
<accession>A0A142KEF6</accession>
<dbReference type="Pfam" id="PF02566">
    <property type="entry name" value="OsmC"/>
    <property type="match status" value="1"/>
</dbReference>
<protein>
    <submittedName>
        <fullName evidence="2">Peroxiredoxin</fullName>
    </submittedName>
</protein>
<dbReference type="Gene3D" id="3.30.300.20">
    <property type="match status" value="1"/>
</dbReference>
<dbReference type="Proteomes" id="UP000075221">
    <property type="component" value="Chromosome"/>
</dbReference>
<dbReference type="GO" id="GO:0006979">
    <property type="term" value="P:response to oxidative stress"/>
    <property type="evidence" value="ECO:0007669"/>
    <property type="project" value="InterPro"/>
</dbReference>
<dbReference type="NCBIfam" id="TIGR03562">
    <property type="entry name" value="osmo_induc_OsmC"/>
    <property type="match status" value="1"/>
</dbReference>
<reference evidence="3 5" key="1">
    <citation type="journal article" date="2016" name="Plant Dis.">
        <title>Improved production of propionic acid using genome shuffling.</title>
        <authorList>
            <person name="Luna-Flores C.H."/>
            <person name="Palfreyman R.W."/>
            <person name="Kromer J.O."/>
            <person name="Nielsen L.K."/>
            <person name="Marcellin E."/>
        </authorList>
    </citation>
    <scope>NUCLEOTIDE SEQUENCE [LARGE SCALE GENOMIC DNA]</scope>
    <source>
        <strain evidence="3 5">F3E8</strain>
    </source>
</reference>
<gene>
    <name evidence="3" type="ORF">A8L58_03825</name>
    <name evidence="2" type="ORF">AXH35_02360</name>
</gene>
<dbReference type="OrthoDB" id="9807532at2"/>
<dbReference type="GeneID" id="88085892"/>
<evidence type="ECO:0000256" key="1">
    <source>
        <dbReference type="SAM" id="MobiDB-lite"/>
    </source>
</evidence>
<evidence type="ECO:0000313" key="5">
    <source>
        <dbReference type="Proteomes" id="UP000178666"/>
    </source>
</evidence>
<dbReference type="Proteomes" id="UP000178666">
    <property type="component" value="Chromosome"/>
</dbReference>
<dbReference type="InterPro" id="IPR036102">
    <property type="entry name" value="OsmC/Ohrsf"/>
</dbReference>
<dbReference type="AlphaFoldDB" id="A0A142KEF6"/>
<keyword evidence="5" id="KW-1185">Reference proteome</keyword>
<dbReference type="EMBL" id="CP015970">
    <property type="protein sequence ID" value="AOZ45987.1"/>
    <property type="molecule type" value="Genomic_DNA"/>
</dbReference>
<evidence type="ECO:0000313" key="4">
    <source>
        <dbReference type="Proteomes" id="UP000075221"/>
    </source>
</evidence>
<evidence type="ECO:0000313" key="2">
    <source>
        <dbReference type="EMBL" id="AMS04494.1"/>
    </source>
</evidence>
<dbReference type="SUPFAM" id="SSF82784">
    <property type="entry name" value="OsmC-like"/>
    <property type="match status" value="1"/>
</dbReference>
<organism evidence="2 4">
    <name type="scientific">Acidipropionibacterium acidipropionici</name>
    <dbReference type="NCBI Taxonomy" id="1748"/>
    <lineage>
        <taxon>Bacteria</taxon>
        <taxon>Bacillati</taxon>
        <taxon>Actinomycetota</taxon>
        <taxon>Actinomycetes</taxon>
        <taxon>Propionibacteriales</taxon>
        <taxon>Propionibacteriaceae</taxon>
        <taxon>Acidipropionibacterium</taxon>
    </lineage>
</organism>
<dbReference type="KEGG" id="aaci:ASQ49_12835"/>
<proteinExistence type="predicted"/>